<evidence type="ECO:0000313" key="7">
    <source>
        <dbReference type="Proteomes" id="UP000256763"/>
    </source>
</evidence>
<organism evidence="6 7">
    <name type="scientific">Alkalilimnicola ehrlichii</name>
    <dbReference type="NCBI Taxonomy" id="351052"/>
    <lineage>
        <taxon>Bacteria</taxon>
        <taxon>Pseudomonadati</taxon>
        <taxon>Pseudomonadota</taxon>
        <taxon>Gammaproteobacteria</taxon>
        <taxon>Chromatiales</taxon>
        <taxon>Ectothiorhodospiraceae</taxon>
        <taxon>Alkalilimnicola</taxon>
    </lineage>
</organism>
<keyword evidence="7" id="KW-1185">Reference proteome</keyword>
<keyword evidence="4 6" id="KW-0067">ATP-binding</keyword>
<evidence type="ECO:0000256" key="4">
    <source>
        <dbReference type="ARBA" id="ARBA00022840"/>
    </source>
</evidence>
<comment type="caution">
    <text evidence="6">The sequence shown here is derived from an EMBL/GenBank/DDBJ whole genome shotgun (WGS) entry which is preliminary data.</text>
</comment>
<dbReference type="Gene3D" id="3.40.50.300">
    <property type="entry name" value="P-loop containing nucleotide triphosphate hydrolases"/>
    <property type="match status" value="1"/>
</dbReference>
<dbReference type="GO" id="GO:0016887">
    <property type="term" value="F:ATP hydrolysis activity"/>
    <property type="evidence" value="ECO:0007669"/>
    <property type="project" value="InterPro"/>
</dbReference>
<dbReference type="AlphaFoldDB" id="A0A3E0WN80"/>
<dbReference type="RefSeq" id="WP_116303398.1">
    <property type="nucleotide sequence ID" value="NZ_NFZW01000021.1"/>
</dbReference>
<dbReference type="CDD" id="cd03264">
    <property type="entry name" value="ABC_drug_resistance_like"/>
    <property type="match status" value="1"/>
</dbReference>
<dbReference type="EMBL" id="NFZW01000021">
    <property type="protein sequence ID" value="RFA33436.1"/>
    <property type="molecule type" value="Genomic_DNA"/>
</dbReference>
<dbReference type="InterPro" id="IPR003593">
    <property type="entry name" value="AAA+_ATPase"/>
</dbReference>
<evidence type="ECO:0000256" key="2">
    <source>
        <dbReference type="ARBA" id="ARBA00022448"/>
    </source>
</evidence>
<feature type="domain" description="ABC transporter" evidence="5">
    <location>
        <begin position="3"/>
        <end position="233"/>
    </location>
</feature>
<dbReference type="Proteomes" id="UP000256763">
    <property type="component" value="Unassembled WGS sequence"/>
</dbReference>
<evidence type="ECO:0000259" key="5">
    <source>
        <dbReference type="PROSITE" id="PS50893"/>
    </source>
</evidence>
<dbReference type="PANTHER" id="PTHR43335">
    <property type="entry name" value="ABC TRANSPORTER, ATP-BINDING PROTEIN"/>
    <property type="match status" value="1"/>
</dbReference>
<keyword evidence="3" id="KW-0547">Nucleotide-binding</keyword>
<dbReference type="SUPFAM" id="SSF52540">
    <property type="entry name" value="P-loop containing nucleoside triphosphate hydrolases"/>
    <property type="match status" value="1"/>
</dbReference>
<dbReference type="SMART" id="SM00382">
    <property type="entry name" value="AAA"/>
    <property type="match status" value="1"/>
</dbReference>
<comment type="similarity">
    <text evidence="1">Belongs to the ABC transporter superfamily.</text>
</comment>
<name>A0A3E0WN80_9GAMM</name>
<dbReference type="InterPro" id="IPR027417">
    <property type="entry name" value="P-loop_NTPase"/>
</dbReference>
<dbReference type="GO" id="GO:0005524">
    <property type="term" value="F:ATP binding"/>
    <property type="evidence" value="ECO:0007669"/>
    <property type="project" value="UniProtKB-KW"/>
</dbReference>
<sequence>MKLVIENLSKTYPNGTQALKHINLEIGKGMFGLLGQNGAGKSTLIRTIATLQDPDSGSIRFGDIDVLKQPNELRKVLGYLPQEFGAHPALTAEEMLDQIADLKGIANRAVRRETVAYLLDKVNLYEVRKKRLGGYSGGMKQRLGIAQALLGAPRLIVVDEPTAGLDPLERNRFYNLLAEIGEHVTVLLSTHIVDDVRALCSEMAIIGDGKLLAKDTPSALEDWLAGKLWERAIDKDELDHYRRRHHVISYHLRAGRMFITVFAPSPPGAGFAPKTATLQDVYFWITTPREEVAA</sequence>
<dbReference type="InterPro" id="IPR003439">
    <property type="entry name" value="ABC_transporter-like_ATP-bd"/>
</dbReference>
<keyword evidence="2" id="KW-0813">Transport</keyword>
<evidence type="ECO:0000313" key="6">
    <source>
        <dbReference type="EMBL" id="RFA33436.1"/>
    </source>
</evidence>
<protein>
    <submittedName>
        <fullName evidence="6">Multidrug ABC transporter ATP-binding protein</fullName>
    </submittedName>
</protein>
<dbReference type="PANTHER" id="PTHR43335:SF2">
    <property type="entry name" value="ABC TRANSPORTER, ATP-BINDING PROTEIN"/>
    <property type="match status" value="1"/>
</dbReference>
<evidence type="ECO:0000256" key="3">
    <source>
        <dbReference type="ARBA" id="ARBA00022741"/>
    </source>
</evidence>
<dbReference type="PROSITE" id="PS00211">
    <property type="entry name" value="ABC_TRANSPORTER_1"/>
    <property type="match status" value="1"/>
</dbReference>
<dbReference type="Pfam" id="PF00005">
    <property type="entry name" value="ABC_tran"/>
    <property type="match status" value="1"/>
</dbReference>
<dbReference type="PROSITE" id="PS50893">
    <property type="entry name" value="ABC_TRANSPORTER_2"/>
    <property type="match status" value="1"/>
</dbReference>
<dbReference type="OrthoDB" id="9775490at2"/>
<dbReference type="InterPro" id="IPR017871">
    <property type="entry name" value="ABC_transporter-like_CS"/>
</dbReference>
<proteinExistence type="inferred from homology"/>
<evidence type="ECO:0000256" key="1">
    <source>
        <dbReference type="ARBA" id="ARBA00005417"/>
    </source>
</evidence>
<reference evidence="7" key="1">
    <citation type="submission" date="2017-05" db="EMBL/GenBank/DDBJ databases">
        <authorList>
            <person name="Sharma S."/>
            <person name="Sidhu C."/>
            <person name="Pinnaka A.K."/>
        </authorList>
    </citation>
    <scope>NUCLEOTIDE SEQUENCE [LARGE SCALE GENOMIC DNA]</scope>
    <source>
        <strain evidence="7">AK93</strain>
    </source>
</reference>
<accession>A0A3E0WN80</accession>
<gene>
    <name evidence="6" type="ORF">CAL65_17405</name>
</gene>